<evidence type="ECO:0000256" key="1">
    <source>
        <dbReference type="SAM" id="Coils"/>
    </source>
</evidence>
<dbReference type="EMBL" id="KI395332">
    <property type="protein sequence ID" value="ERM98389.1"/>
    <property type="molecule type" value="Genomic_DNA"/>
</dbReference>
<evidence type="ECO:0000313" key="3">
    <source>
        <dbReference type="Proteomes" id="UP000017836"/>
    </source>
</evidence>
<keyword evidence="3" id="KW-1185">Reference proteome</keyword>
<feature type="coiled-coil region" evidence="1">
    <location>
        <begin position="25"/>
        <end position="52"/>
    </location>
</feature>
<protein>
    <submittedName>
        <fullName evidence="2">Uncharacterized protein</fullName>
    </submittedName>
</protein>
<gene>
    <name evidence="2" type="ORF">AMTR_s00072p00053040</name>
</gene>
<sequence length="59" mass="6840">MGRMVGKLERGFGRFVVKLGQVSHFRCSEAVLEGLEAEKRELQREHRSFTALDAPVFWF</sequence>
<organism evidence="2 3">
    <name type="scientific">Amborella trichopoda</name>
    <dbReference type="NCBI Taxonomy" id="13333"/>
    <lineage>
        <taxon>Eukaryota</taxon>
        <taxon>Viridiplantae</taxon>
        <taxon>Streptophyta</taxon>
        <taxon>Embryophyta</taxon>
        <taxon>Tracheophyta</taxon>
        <taxon>Spermatophyta</taxon>
        <taxon>Magnoliopsida</taxon>
        <taxon>Amborellales</taxon>
        <taxon>Amborellaceae</taxon>
        <taxon>Amborella</taxon>
    </lineage>
</organism>
<dbReference type="Gramene" id="ERM98389">
    <property type="protein sequence ID" value="ERM98389"/>
    <property type="gene ID" value="AMTR_s00072p00053040"/>
</dbReference>
<dbReference type="HOGENOM" id="CLU_2963921_0_0_1"/>
<dbReference type="Proteomes" id="UP000017836">
    <property type="component" value="Unassembled WGS sequence"/>
</dbReference>
<proteinExistence type="predicted"/>
<name>W1NUP9_AMBTC</name>
<accession>W1NUP9</accession>
<keyword evidence="1" id="KW-0175">Coiled coil</keyword>
<reference evidence="3" key="1">
    <citation type="journal article" date="2013" name="Science">
        <title>The Amborella genome and the evolution of flowering plants.</title>
        <authorList>
            <consortium name="Amborella Genome Project"/>
        </authorList>
    </citation>
    <scope>NUCLEOTIDE SEQUENCE [LARGE SCALE GENOMIC DNA]</scope>
</reference>
<dbReference type="AlphaFoldDB" id="W1NUP9"/>
<evidence type="ECO:0000313" key="2">
    <source>
        <dbReference type="EMBL" id="ERM98389.1"/>
    </source>
</evidence>